<proteinExistence type="predicted"/>
<reference evidence="6 7" key="1">
    <citation type="submission" date="2024-10" db="EMBL/GenBank/DDBJ databases">
        <title>The Natural Products Discovery Center: Release of the First 8490 Sequenced Strains for Exploring Actinobacteria Biosynthetic Diversity.</title>
        <authorList>
            <person name="Kalkreuter E."/>
            <person name="Kautsar S.A."/>
            <person name="Yang D."/>
            <person name="Bader C.D."/>
            <person name="Teijaro C.N."/>
            <person name="Fluegel L."/>
            <person name="Davis C.M."/>
            <person name="Simpson J.R."/>
            <person name="Lauterbach L."/>
            <person name="Steele A.D."/>
            <person name="Gui C."/>
            <person name="Meng S."/>
            <person name="Li G."/>
            <person name="Viehrig K."/>
            <person name="Ye F."/>
            <person name="Su P."/>
            <person name="Kiefer A.F."/>
            <person name="Nichols A."/>
            <person name="Cepeda A.J."/>
            <person name="Yan W."/>
            <person name="Fan B."/>
            <person name="Jiang Y."/>
            <person name="Adhikari A."/>
            <person name="Zheng C.-J."/>
            <person name="Schuster L."/>
            <person name="Cowan T.M."/>
            <person name="Smanski M.J."/>
            <person name="Chevrette M.G."/>
            <person name="De Carvalho L.P.S."/>
            <person name="Shen B."/>
        </authorList>
    </citation>
    <scope>NUCLEOTIDE SEQUENCE [LARGE SCALE GENOMIC DNA]</scope>
    <source>
        <strain evidence="6 7">NPDC017990</strain>
    </source>
</reference>
<dbReference type="InterPro" id="IPR028082">
    <property type="entry name" value="Peripla_BP_I"/>
</dbReference>
<evidence type="ECO:0000313" key="7">
    <source>
        <dbReference type="Proteomes" id="UP001610818"/>
    </source>
</evidence>
<accession>A0ABW7R4V2</accession>
<feature type="compositionally biased region" description="Low complexity" evidence="4">
    <location>
        <begin position="50"/>
        <end position="63"/>
    </location>
</feature>
<keyword evidence="7" id="KW-1185">Reference proteome</keyword>
<dbReference type="SUPFAM" id="SSF53822">
    <property type="entry name" value="Periplasmic binding protein-like I"/>
    <property type="match status" value="1"/>
</dbReference>
<organism evidence="6 7">
    <name type="scientific">Streptomyces longisporoflavus</name>
    <dbReference type="NCBI Taxonomy" id="28044"/>
    <lineage>
        <taxon>Bacteria</taxon>
        <taxon>Bacillati</taxon>
        <taxon>Actinomycetota</taxon>
        <taxon>Actinomycetes</taxon>
        <taxon>Kitasatosporales</taxon>
        <taxon>Streptomycetaceae</taxon>
        <taxon>Streptomyces</taxon>
    </lineage>
</organism>
<feature type="compositionally biased region" description="Basic residues" evidence="4">
    <location>
        <begin position="261"/>
        <end position="270"/>
    </location>
</feature>
<dbReference type="EMBL" id="JBIRGQ010000008">
    <property type="protein sequence ID" value="MFH8550606.1"/>
    <property type="molecule type" value="Genomic_DNA"/>
</dbReference>
<evidence type="ECO:0000256" key="1">
    <source>
        <dbReference type="ARBA" id="ARBA00023015"/>
    </source>
</evidence>
<dbReference type="PANTHER" id="PTHR30146:SF153">
    <property type="entry name" value="LACTOSE OPERON REPRESSOR"/>
    <property type="match status" value="1"/>
</dbReference>
<feature type="region of interest" description="Disordered" evidence="4">
    <location>
        <begin position="43"/>
        <end position="73"/>
    </location>
</feature>
<sequence length="270" mass="28692">MDDAVLLRAHDAAVREAEGFLGDLAGGAVGVAGLALGHQPRCGARTPVCRTGGRPASPSSSPPTRRRGAHSQHHVGELQVRHLAAAGHQRLGYAALTDTRLGDFFELRRQGVRDARSELGLDAPVVRKVEPDADVAETAVQVTAVCAFNDEVAFALLVGMRAAGLSAPGDLAMIGVDNIPVTRFAEPPLITVGQHMRIVAGGLAEAILRRRDFPAGRGRGRPARRVSDCRRPADCLRYPSGTAAAALRSRPGTDRRGSWARARRLRGVHR</sequence>
<dbReference type="Gene3D" id="3.40.50.2300">
    <property type="match status" value="2"/>
</dbReference>
<dbReference type="Pfam" id="PF13377">
    <property type="entry name" value="Peripla_BP_3"/>
    <property type="match status" value="1"/>
</dbReference>
<protein>
    <submittedName>
        <fullName evidence="6">Substrate-binding domain-containing protein</fullName>
    </submittedName>
</protein>
<evidence type="ECO:0000313" key="6">
    <source>
        <dbReference type="EMBL" id="MFH8550606.1"/>
    </source>
</evidence>
<dbReference type="InterPro" id="IPR046335">
    <property type="entry name" value="LacI/GalR-like_sensor"/>
</dbReference>
<keyword evidence="1" id="KW-0805">Transcription regulation</keyword>
<feature type="region of interest" description="Disordered" evidence="4">
    <location>
        <begin position="246"/>
        <end position="270"/>
    </location>
</feature>
<evidence type="ECO:0000256" key="2">
    <source>
        <dbReference type="ARBA" id="ARBA00023125"/>
    </source>
</evidence>
<feature type="compositionally biased region" description="Basic residues" evidence="4">
    <location>
        <begin position="64"/>
        <end position="73"/>
    </location>
</feature>
<dbReference type="RefSeq" id="WP_397717156.1">
    <property type="nucleotide sequence ID" value="NZ_JBIRGN010000008.1"/>
</dbReference>
<keyword evidence="2" id="KW-0238">DNA-binding</keyword>
<evidence type="ECO:0000256" key="3">
    <source>
        <dbReference type="ARBA" id="ARBA00023163"/>
    </source>
</evidence>
<comment type="caution">
    <text evidence="6">The sequence shown here is derived from an EMBL/GenBank/DDBJ whole genome shotgun (WGS) entry which is preliminary data.</text>
</comment>
<dbReference type="PANTHER" id="PTHR30146">
    <property type="entry name" value="LACI-RELATED TRANSCRIPTIONAL REPRESSOR"/>
    <property type="match status" value="1"/>
</dbReference>
<feature type="domain" description="Transcriptional regulator LacI/GalR-like sensor" evidence="5">
    <location>
        <begin position="80"/>
        <end position="217"/>
    </location>
</feature>
<dbReference type="Proteomes" id="UP001610818">
    <property type="component" value="Unassembled WGS sequence"/>
</dbReference>
<evidence type="ECO:0000256" key="4">
    <source>
        <dbReference type="SAM" id="MobiDB-lite"/>
    </source>
</evidence>
<evidence type="ECO:0000259" key="5">
    <source>
        <dbReference type="Pfam" id="PF13377"/>
    </source>
</evidence>
<keyword evidence="3" id="KW-0804">Transcription</keyword>
<gene>
    <name evidence="6" type="ORF">ACH4F9_37005</name>
</gene>
<name>A0ABW7R4V2_9ACTN</name>